<feature type="non-terminal residue" evidence="1">
    <location>
        <position position="37"/>
    </location>
</feature>
<evidence type="ECO:0000313" key="1">
    <source>
        <dbReference type="EMBL" id="SVB25573.1"/>
    </source>
</evidence>
<sequence length="37" mass="4246">MTTRLNHVEPSTSQRVFKVRSLKLFPLPQFPYSVAIG</sequence>
<gene>
    <name evidence="1" type="ORF">METZ01_LOCUS178427</name>
</gene>
<name>A0A382CJR2_9ZZZZ</name>
<dbReference type="EMBL" id="UINC01034550">
    <property type="protein sequence ID" value="SVB25573.1"/>
    <property type="molecule type" value="Genomic_DNA"/>
</dbReference>
<protein>
    <submittedName>
        <fullName evidence="1">Uncharacterized protein</fullName>
    </submittedName>
</protein>
<reference evidence="1" key="1">
    <citation type="submission" date="2018-05" db="EMBL/GenBank/DDBJ databases">
        <authorList>
            <person name="Lanie J.A."/>
            <person name="Ng W.-L."/>
            <person name="Kazmierczak K.M."/>
            <person name="Andrzejewski T.M."/>
            <person name="Davidsen T.M."/>
            <person name="Wayne K.J."/>
            <person name="Tettelin H."/>
            <person name="Glass J.I."/>
            <person name="Rusch D."/>
            <person name="Podicherti R."/>
            <person name="Tsui H.-C.T."/>
            <person name="Winkler M.E."/>
        </authorList>
    </citation>
    <scope>NUCLEOTIDE SEQUENCE</scope>
</reference>
<organism evidence="1">
    <name type="scientific">marine metagenome</name>
    <dbReference type="NCBI Taxonomy" id="408172"/>
    <lineage>
        <taxon>unclassified sequences</taxon>
        <taxon>metagenomes</taxon>
        <taxon>ecological metagenomes</taxon>
    </lineage>
</organism>
<accession>A0A382CJR2</accession>
<proteinExistence type="predicted"/>
<dbReference type="AlphaFoldDB" id="A0A382CJR2"/>